<protein>
    <submittedName>
        <fullName evidence="2">Putative transcriptional regulator</fullName>
    </submittedName>
</protein>
<dbReference type="Proteomes" id="UP000000566">
    <property type="component" value="Chromosome"/>
</dbReference>
<dbReference type="HOGENOM" id="CLU_841559_0_0_10"/>
<organism evidence="2 3">
    <name type="scientific">Parabacteroides distasonis (strain ATCC 8503 / DSM 20701 / CIP 104284 / JCM 5825 / NCTC 11152)</name>
    <dbReference type="NCBI Taxonomy" id="435591"/>
    <lineage>
        <taxon>Bacteria</taxon>
        <taxon>Pseudomonadati</taxon>
        <taxon>Bacteroidota</taxon>
        <taxon>Bacteroidia</taxon>
        <taxon>Bacteroidales</taxon>
        <taxon>Tannerellaceae</taxon>
        <taxon>Parabacteroides</taxon>
    </lineage>
</organism>
<sequence length="337" mass="38546">MKIKDIEDINFLIDNSVEESTELEYKRSFAKSNKDWKKELAKDVSAMANSNGGIIVYGLKEKEISKGHSVPEDISPIPTSEMTKDQLSQLLSSNIQPIIDGIEISYIPYNEENGFYIVSVPQSNTAHQNKLSHMYHKRRNATVDAMEDYEIRDVMNRSKTPIIDLDFEIIKTTVKVITKDYSSLLKLGKLENISTRIDYSLKIRPVNNGQILAKYVNYFVYLPSFILSDEEESDSESDYSEIFDDNTVRDVVGIDGFRKQYGPARYDPILPGICGCSRTVSLSIEEDMDFEKLPSIRYETHADNAPIRKGAIKWKEIRVINKYDKEVHDPMAPPSLY</sequence>
<evidence type="ECO:0000313" key="2">
    <source>
        <dbReference type="EMBL" id="ABR44960.1"/>
    </source>
</evidence>
<feature type="domain" description="Schlafen AlbA-2" evidence="1">
    <location>
        <begin position="19"/>
        <end position="146"/>
    </location>
</feature>
<dbReference type="InterPro" id="IPR007421">
    <property type="entry name" value="Schlafen_AlbA_2_dom"/>
</dbReference>
<dbReference type="Gene3D" id="3.30.950.30">
    <property type="entry name" value="Schlafen, AAA domain"/>
    <property type="match status" value="1"/>
</dbReference>
<dbReference type="RefSeq" id="WP_011967239.1">
    <property type="nucleotide sequence ID" value="NC_009615.1"/>
</dbReference>
<accession>A6LGZ6</accession>
<dbReference type="AlphaFoldDB" id="A6LGZ6"/>
<dbReference type="BioCyc" id="PDIS435591:G1G5A-3336-MONOMER"/>
<dbReference type="PANTHER" id="PTHR30595">
    <property type="entry name" value="GLPR-RELATED TRANSCRIPTIONAL REPRESSOR"/>
    <property type="match status" value="1"/>
</dbReference>
<proteinExistence type="predicted"/>
<evidence type="ECO:0000313" key="3">
    <source>
        <dbReference type="Proteomes" id="UP000000566"/>
    </source>
</evidence>
<dbReference type="PANTHER" id="PTHR30595:SF6">
    <property type="entry name" value="SCHLAFEN ALBA-2 DOMAIN-CONTAINING PROTEIN"/>
    <property type="match status" value="1"/>
</dbReference>
<name>A6LGZ6_PARD8</name>
<keyword evidence="3" id="KW-1185">Reference proteome</keyword>
<dbReference type="eggNOG" id="COG2865">
    <property type="taxonomic scope" value="Bacteria"/>
</dbReference>
<dbReference type="InterPro" id="IPR038461">
    <property type="entry name" value="Schlafen_AlbA_2_dom_sf"/>
</dbReference>
<dbReference type="STRING" id="435591.BDI_3255"/>
<dbReference type="EMBL" id="CP000140">
    <property type="protein sequence ID" value="ABR44960.1"/>
    <property type="molecule type" value="Genomic_DNA"/>
</dbReference>
<dbReference type="Pfam" id="PF04326">
    <property type="entry name" value="SLFN_AlbA_2"/>
    <property type="match status" value="1"/>
</dbReference>
<reference evidence="2 3" key="1">
    <citation type="journal article" date="2007" name="PLoS Biol.">
        <title>Evolution of symbiotic bacteria in the distal human intestine.</title>
        <authorList>
            <person name="Xu J."/>
            <person name="Mahowald M.A."/>
            <person name="Ley R.E."/>
            <person name="Lozupone C.A."/>
            <person name="Hamady M."/>
            <person name="Martens E.C."/>
            <person name="Henrissat B."/>
            <person name="Coutinho P.M."/>
            <person name="Minx P."/>
            <person name="Latreille P."/>
            <person name="Cordum H."/>
            <person name="Van Brunt A."/>
            <person name="Kim K."/>
            <person name="Fulton R.S."/>
            <person name="Fulton L.A."/>
            <person name="Clifton S.W."/>
            <person name="Wilson R.K."/>
            <person name="Knight R.D."/>
            <person name="Gordon J.I."/>
        </authorList>
    </citation>
    <scope>NUCLEOTIDE SEQUENCE [LARGE SCALE GENOMIC DNA]</scope>
    <source>
        <strain evidence="3">ATCC 8503 / DSM 20701 / CIP 104284 / JCM 5825 / NCTC 11152</strain>
    </source>
</reference>
<gene>
    <name evidence="2" type="ordered locus">BDI_3255</name>
</gene>
<evidence type="ECO:0000259" key="1">
    <source>
        <dbReference type="Pfam" id="PF04326"/>
    </source>
</evidence>
<dbReference type="KEGG" id="pdi:BDI_3255"/>
<dbReference type="PaxDb" id="435591-BDI_3255"/>